<dbReference type="GO" id="GO:0009103">
    <property type="term" value="P:lipopolysaccharide biosynthetic process"/>
    <property type="evidence" value="ECO:0007669"/>
    <property type="project" value="TreeGrafter"/>
</dbReference>
<dbReference type="PANTHER" id="PTHR46401:SF2">
    <property type="entry name" value="GLYCOSYLTRANSFERASE WBBK-RELATED"/>
    <property type="match status" value="1"/>
</dbReference>
<reference evidence="4 5" key="1">
    <citation type="journal article" date="2014" name="BMC Genomics">
        <title>Comparison of environmental and isolate Sulfobacillus genomes reveals diverse carbon, sulfur, nitrogen, and hydrogen metabolisms.</title>
        <authorList>
            <person name="Justice N.B."/>
            <person name="Norman A."/>
            <person name="Brown C.T."/>
            <person name="Singh A."/>
            <person name="Thomas B.C."/>
            <person name="Banfield J.F."/>
        </authorList>
    </citation>
    <scope>NUCLEOTIDE SEQUENCE [LARGE SCALE GENOMIC DNA]</scope>
    <source>
        <strain evidence="4">AMDSBA3</strain>
    </source>
</reference>
<sequence>MSMPKRIKLGLFTYGMASELTGIGRYARELSYALRRLDLPLDIVLLSPYPNSKLSWYRDFPVYPVPALKRLPSVMVRGHRILAQASIRLGLDILHDPCGIAPFLSTVRKHKKVVTIHDAIPVVHPELQPLATKLVYHSLLRWAPWSSNAIITISNHAQQDLARTLNIPRNHIFVTPLGAAIPSIHKLSHLKSILPEKLHDLSISNPYFLWVGGNSPRKNLNRVLAAFESLRLDIPAVQLILVGPQPARATSWPFGVRHVGYVRQSILELLYLGAQALVYPSLYEGFGVPIVEAMAHGTPVITSNCSSMPEVSGHAALIVDPTNVADIKAAMAQCLDVQTHDEFGLRGRMRVRQFQWENTAIQTFRIYEKLLSSQSGQPSGRGVS</sequence>
<dbReference type="AlphaFoldDB" id="A0A2T2WNY8"/>
<keyword evidence="1 4" id="KW-0808">Transferase</keyword>
<evidence type="ECO:0000256" key="1">
    <source>
        <dbReference type="ARBA" id="ARBA00022679"/>
    </source>
</evidence>
<evidence type="ECO:0000259" key="2">
    <source>
        <dbReference type="Pfam" id="PF00534"/>
    </source>
</evidence>
<dbReference type="GO" id="GO:0016757">
    <property type="term" value="F:glycosyltransferase activity"/>
    <property type="evidence" value="ECO:0007669"/>
    <property type="project" value="InterPro"/>
</dbReference>
<dbReference type="Pfam" id="PF00534">
    <property type="entry name" value="Glycos_transf_1"/>
    <property type="match status" value="1"/>
</dbReference>
<feature type="domain" description="Glycosyl transferase family 1" evidence="2">
    <location>
        <begin position="205"/>
        <end position="338"/>
    </location>
</feature>
<dbReference type="Proteomes" id="UP000241848">
    <property type="component" value="Unassembled WGS sequence"/>
</dbReference>
<evidence type="ECO:0000313" key="5">
    <source>
        <dbReference type="Proteomes" id="UP000241848"/>
    </source>
</evidence>
<evidence type="ECO:0000313" key="4">
    <source>
        <dbReference type="EMBL" id="PSR23961.1"/>
    </source>
</evidence>
<organism evidence="4 5">
    <name type="scientific">Sulfobacillus acidophilus</name>
    <dbReference type="NCBI Taxonomy" id="53633"/>
    <lineage>
        <taxon>Bacteria</taxon>
        <taxon>Bacillati</taxon>
        <taxon>Bacillota</taxon>
        <taxon>Clostridia</taxon>
        <taxon>Eubacteriales</taxon>
        <taxon>Clostridiales Family XVII. Incertae Sedis</taxon>
        <taxon>Sulfobacillus</taxon>
    </lineage>
</organism>
<feature type="domain" description="Glycosyltransferase subfamily 4-like N-terminal" evidence="3">
    <location>
        <begin position="22"/>
        <end position="178"/>
    </location>
</feature>
<dbReference type="InterPro" id="IPR001296">
    <property type="entry name" value="Glyco_trans_1"/>
</dbReference>
<dbReference type="InterPro" id="IPR028098">
    <property type="entry name" value="Glyco_trans_4-like_N"/>
</dbReference>
<dbReference type="SUPFAM" id="SSF53756">
    <property type="entry name" value="UDP-Glycosyltransferase/glycogen phosphorylase"/>
    <property type="match status" value="1"/>
</dbReference>
<protein>
    <submittedName>
        <fullName evidence="4">Glycosyltransferase family 1 protein</fullName>
    </submittedName>
</protein>
<dbReference type="Gene3D" id="3.40.50.2000">
    <property type="entry name" value="Glycogen Phosphorylase B"/>
    <property type="match status" value="2"/>
</dbReference>
<comment type="caution">
    <text evidence="4">The sequence shown here is derived from an EMBL/GenBank/DDBJ whole genome shotgun (WGS) entry which is preliminary data.</text>
</comment>
<proteinExistence type="predicted"/>
<evidence type="ECO:0000259" key="3">
    <source>
        <dbReference type="Pfam" id="PF13439"/>
    </source>
</evidence>
<name>A0A2T2WNY8_9FIRM</name>
<dbReference type="EMBL" id="PXYV01000002">
    <property type="protein sequence ID" value="PSR23961.1"/>
    <property type="molecule type" value="Genomic_DNA"/>
</dbReference>
<dbReference type="PANTHER" id="PTHR46401">
    <property type="entry name" value="GLYCOSYLTRANSFERASE WBBK-RELATED"/>
    <property type="match status" value="1"/>
</dbReference>
<dbReference type="Pfam" id="PF13439">
    <property type="entry name" value="Glyco_transf_4"/>
    <property type="match status" value="1"/>
</dbReference>
<gene>
    <name evidence="4" type="ORF">C7B45_01360</name>
</gene>
<accession>A0A2T2WNY8</accession>
<dbReference type="CDD" id="cd03809">
    <property type="entry name" value="GT4_MtfB-like"/>
    <property type="match status" value="1"/>
</dbReference>